<evidence type="ECO:0000313" key="2">
    <source>
        <dbReference type="EMBL" id="SMD45830.1"/>
    </source>
</evidence>
<organism evidence="2 3">
    <name type="scientific">Aquiflexum balticum DSM 16537</name>
    <dbReference type="NCBI Taxonomy" id="758820"/>
    <lineage>
        <taxon>Bacteria</taxon>
        <taxon>Pseudomonadati</taxon>
        <taxon>Bacteroidota</taxon>
        <taxon>Cytophagia</taxon>
        <taxon>Cytophagales</taxon>
        <taxon>Cyclobacteriaceae</taxon>
        <taxon>Aquiflexum</taxon>
    </lineage>
</organism>
<dbReference type="Pfam" id="PF08818">
    <property type="entry name" value="DUF1801"/>
    <property type="match status" value="1"/>
</dbReference>
<protein>
    <submittedName>
        <fullName evidence="2">Uncharacterized conserved protein YdhG, YjbR/CyaY-like superfamily, DUF1801 family</fullName>
    </submittedName>
</protein>
<dbReference type="AlphaFoldDB" id="A0A1W2HAB1"/>
<dbReference type="Proteomes" id="UP000192333">
    <property type="component" value="Chromosome I"/>
</dbReference>
<evidence type="ECO:0000259" key="1">
    <source>
        <dbReference type="Pfam" id="PF08818"/>
    </source>
</evidence>
<dbReference type="InterPro" id="IPR014922">
    <property type="entry name" value="YdhG-like"/>
</dbReference>
<dbReference type="OrthoDB" id="115213at2"/>
<evidence type="ECO:0000313" key="3">
    <source>
        <dbReference type="Proteomes" id="UP000192333"/>
    </source>
</evidence>
<feature type="domain" description="YdhG-like" evidence="1">
    <location>
        <begin position="21"/>
        <end position="109"/>
    </location>
</feature>
<keyword evidence="3" id="KW-1185">Reference proteome</keyword>
<name>A0A1W2HAB1_9BACT</name>
<dbReference type="EMBL" id="LT838813">
    <property type="protein sequence ID" value="SMD45830.1"/>
    <property type="molecule type" value="Genomic_DNA"/>
</dbReference>
<proteinExistence type="predicted"/>
<sequence>MDKKKPTNVEEYLEQLDGIAQEKCREMRSILRDIVPHATEGLKWGKPVFESETILFAYAAHKSHLSFVPTGPALLPFSEELAEYHLKKDSIQFSYDKPLPIKLIQKIAKYRKEDAEVRGAKWKY</sequence>
<dbReference type="Gene3D" id="3.90.1150.200">
    <property type="match status" value="1"/>
</dbReference>
<dbReference type="SUPFAM" id="SSF159888">
    <property type="entry name" value="YdhG-like"/>
    <property type="match status" value="1"/>
</dbReference>
<gene>
    <name evidence="2" type="ORF">SAMN00777080_4501</name>
</gene>
<dbReference type="RefSeq" id="WP_157370262.1">
    <property type="nucleotide sequence ID" value="NZ_LT838813.1"/>
</dbReference>
<accession>A0A1W2HAB1</accession>
<reference evidence="3" key="1">
    <citation type="submission" date="2017-04" db="EMBL/GenBank/DDBJ databases">
        <authorList>
            <person name="Varghese N."/>
            <person name="Submissions S."/>
        </authorList>
    </citation>
    <scope>NUCLEOTIDE SEQUENCE [LARGE SCALE GENOMIC DNA]</scope>
    <source>
        <strain evidence="3">DSM 16537</strain>
    </source>
</reference>